<evidence type="ECO:0000256" key="1">
    <source>
        <dbReference type="SAM" id="MobiDB-lite"/>
    </source>
</evidence>
<feature type="region of interest" description="Disordered" evidence="1">
    <location>
        <begin position="69"/>
        <end position="91"/>
    </location>
</feature>
<name>A0AAV7J6M8_COTGL</name>
<dbReference type="AlphaFoldDB" id="A0AAV7J6M8"/>
<gene>
    <name evidence="2" type="ORF">KQX54_013624</name>
</gene>
<dbReference type="Proteomes" id="UP000826195">
    <property type="component" value="Unassembled WGS sequence"/>
</dbReference>
<dbReference type="InterPro" id="IPR022048">
    <property type="entry name" value="Envelope_fusion-like"/>
</dbReference>
<organism evidence="2 3">
    <name type="scientific">Cotesia glomerata</name>
    <name type="common">Lepidopteran parasitic wasp</name>
    <name type="synonym">Apanteles glomeratus</name>
    <dbReference type="NCBI Taxonomy" id="32391"/>
    <lineage>
        <taxon>Eukaryota</taxon>
        <taxon>Metazoa</taxon>
        <taxon>Ecdysozoa</taxon>
        <taxon>Arthropoda</taxon>
        <taxon>Hexapoda</taxon>
        <taxon>Insecta</taxon>
        <taxon>Pterygota</taxon>
        <taxon>Neoptera</taxon>
        <taxon>Endopterygota</taxon>
        <taxon>Hymenoptera</taxon>
        <taxon>Apocrita</taxon>
        <taxon>Ichneumonoidea</taxon>
        <taxon>Braconidae</taxon>
        <taxon>Microgastrinae</taxon>
        <taxon>Cotesia</taxon>
    </lineage>
</organism>
<proteinExistence type="predicted"/>
<comment type="caution">
    <text evidence="2">The sequence shown here is derived from an EMBL/GenBank/DDBJ whole genome shotgun (WGS) entry which is preliminary data.</text>
</comment>
<reference evidence="2 3" key="1">
    <citation type="journal article" date="2021" name="J. Hered.">
        <title>A chromosome-level genome assembly of the parasitoid wasp, Cotesia glomerata (Hymenoptera: Braconidae).</title>
        <authorList>
            <person name="Pinto B.J."/>
            <person name="Weis J.J."/>
            <person name="Gamble T."/>
            <person name="Ode P.J."/>
            <person name="Paul R."/>
            <person name="Zaspel J.M."/>
        </authorList>
    </citation>
    <scope>NUCLEOTIDE SEQUENCE [LARGE SCALE GENOMIC DNA]</scope>
    <source>
        <strain evidence="2">CgM1</strain>
    </source>
</reference>
<accession>A0AAV7J6M8</accession>
<evidence type="ECO:0000313" key="2">
    <source>
        <dbReference type="EMBL" id="KAH0567776.1"/>
    </source>
</evidence>
<keyword evidence="3" id="KW-1185">Reference proteome</keyword>
<dbReference type="Pfam" id="PF12259">
    <property type="entry name" value="Baculo_F"/>
    <property type="match status" value="1"/>
</dbReference>
<evidence type="ECO:0000313" key="3">
    <source>
        <dbReference type="Proteomes" id="UP000826195"/>
    </source>
</evidence>
<protein>
    <submittedName>
        <fullName evidence="2">Uncharacterized protein</fullName>
    </submittedName>
</protein>
<feature type="compositionally biased region" description="Acidic residues" evidence="1">
    <location>
        <begin position="74"/>
        <end position="84"/>
    </location>
</feature>
<sequence length="351" mass="39784">MSKRCGFTTTQEEELTQLTLKTTRDDITLEEWHKLPTVDVQFEDYVSCDADIATAGTLTDEKIIDLFNQNQDHDGDDADDEDLGTEPTVSNTQAQEAIKNLRIYIERYNFETRGIQWDPSSGKIVDISTHQGSTPYRPFADETVIAQRRNRLSELPTFNANDNPKACSSVIEDHVGPSNQITPVLKARKRVTFGEKSKSERTAPIIENSLQIRKIRSVAVRTSINMLINLFFHLFLSITSSNANDLDAIKLQPVKYNSGLLYDPYKRAHMVEREWNIISTIDIGTIANQDHQNWKAPVTEMIASSGCNISFTAIECSYILQEHLLLDLNDEKNAILRRIKSTLEVTEEETS</sequence>
<dbReference type="EMBL" id="JAHXZJ010000001">
    <property type="protein sequence ID" value="KAH0567776.1"/>
    <property type="molecule type" value="Genomic_DNA"/>
</dbReference>